<keyword evidence="9" id="KW-0143">Chaperone</keyword>
<evidence type="ECO:0000256" key="9">
    <source>
        <dbReference type="ARBA" id="ARBA00023186"/>
    </source>
</evidence>
<keyword evidence="7" id="KW-0574">Periplasm</keyword>
<dbReference type="CDD" id="cd16325">
    <property type="entry name" value="LolA"/>
    <property type="match status" value="1"/>
</dbReference>
<proteinExistence type="inferred from homology"/>
<evidence type="ECO:0000256" key="8">
    <source>
        <dbReference type="ARBA" id="ARBA00022927"/>
    </source>
</evidence>
<keyword evidence="8" id="KW-0653">Protein transport</keyword>
<dbReference type="GO" id="GO:0030288">
    <property type="term" value="C:outer membrane-bounded periplasmic space"/>
    <property type="evidence" value="ECO:0007669"/>
    <property type="project" value="TreeGrafter"/>
</dbReference>
<evidence type="ECO:0000256" key="4">
    <source>
        <dbReference type="ARBA" id="ARBA00014035"/>
    </source>
</evidence>
<dbReference type="Pfam" id="PF03548">
    <property type="entry name" value="LolA"/>
    <property type="match status" value="1"/>
</dbReference>
<evidence type="ECO:0000313" key="11">
    <source>
        <dbReference type="Proteomes" id="UP000644693"/>
    </source>
</evidence>
<evidence type="ECO:0000313" key="10">
    <source>
        <dbReference type="EMBL" id="GHD29434.1"/>
    </source>
</evidence>
<dbReference type="EMBL" id="BMYM01000001">
    <property type="protein sequence ID" value="GHD29434.1"/>
    <property type="molecule type" value="Genomic_DNA"/>
</dbReference>
<keyword evidence="6" id="KW-0732">Signal</keyword>
<dbReference type="AlphaFoldDB" id="A0A918XF83"/>
<evidence type="ECO:0000256" key="7">
    <source>
        <dbReference type="ARBA" id="ARBA00022764"/>
    </source>
</evidence>
<protein>
    <recommendedName>
        <fullName evidence="4">Outer-membrane lipoprotein carrier protein</fullName>
    </recommendedName>
</protein>
<dbReference type="NCBIfam" id="TIGR00547">
    <property type="entry name" value="lolA"/>
    <property type="match status" value="1"/>
</dbReference>
<comment type="caution">
    <text evidence="10">The sequence shown here is derived from an EMBL/GenBank/DDBJ whole genome shotgun (WGS) entry which is preliminary data.</text>
</comment>
<dbReference type="InterPro" id="IPR004564">
    <property type="entry name" value="OM_lipoprot_carrier_LolA-like"/>
</dbReference>
<comment type="subcellular location">
    <subcellularLocation>
        <location evidence="1">Periplasm</location>
    </subcellularLocation>
</comment>
<evidence type="ECO:0000256" key="3">
    <source>
        <dbReference type="ARBA" id="ARBA00011245"/>
    </source>
</evidence>
<name>A0A918XF83_9GAMM</name>
<sequence length="209" mass="23030">METSPLRLLLVAALSACLIIGIARDAQASATASLTERLSEVVHMRGDFMQTQYGPNGEVLGESAGRFQLLRPAFFSWEITSPDSQLIVADDIYLWHYDKDLETLTRRPVTAVAVSPLQVLGGDLAALSDRFDIEGEGDSYTLRALDADAGFESLSLRFEGNSLVAMEVLDRLQQRIVVMFSAVDLQTLLSADDFAINAPENVDTFYYEE</sequence>
<evidence type="ECO:0000256" key="1">
    <source>
        <dbReference type="ARBA" id="ARBA00004418"/>
    </source>
</evidence>
<dbReference type="InterPro" id="IPR029046">
    <property type="entry name" value="LolA/LolB/LppX"/>
</dbReference>
<evidence type="ECO:0000256" key="2">
    <source>
        <dbReference type="ARBA" id="ARBA00007615"/>
    </source>
</evidence>
<dbReference type="PANTHER" id="PTHR35869">
    <property type="entry name" value="OUTER-MEMBRANE LIPOPROTEIN CARRIER PROTEIN"/>
    <property type="match status" value="1"/>
</dbReference>
<reference evidence="10" key="1">
    <citation type="journal article" date="2014" name="Int. J. Syst. Evol. Microbiol.">
        <title>Complete genome sequence of Corynebacterium casei LMG S-19264T (=DSM 44701T), isolated from a smear-ripened cheese.</title>
        <authorList>
            <consortium name="US DOE Joint Genome Institute (JGI-PGF)"/>
            <person name="Walter F."/>
            <person name="Albersmeier A."/>
            <person name="Kalinowski J."/>
            <person name="Ruckert C."/>
        </authorList>
    </citation>
    <scope>NUCLEOTIDE SEQUENCE</scope>
    <source>
        <strain evidence="10">KCTC 23430</strain>
    </source>
</reference>
<dbReference type="SUPFAM" id="SSF89392">
    <property type="entry name" value="Prokaryotic lipoproteins and lipoprotein localization factors"/>
    <property type="match status" value="1"/>
</dbReference>
<dbReference type="GO" id="GO:0042953">
    <property type="term" value="P:lipoprotein transport"/>
    <property type="evidence" value="ECO:0007669"/>
    <property type="project" value="InterPro"/>
</dbReference>
<keyword evidence="11" id="KW-1185">Reference proteome</keyword>
<evidence type="ECO:0000256" key="6">
    <source>
        <dbReference type="ARBA" id="ARBA00022729"/>
    </source>
</evidence>
<evidence type="ECO:0000256" key="5">
    <source>
        <dbReference type="ARBA" id="ARBA00022448"/>
    </source>
</evidence>
<dbReference type="GO" id="GO:0044874">
    <property type="term" value="P:lipoprotein localization to outer membrane"/>
    <property type="evidence" value="ECO:0007669"/>
    <property type="project" value="TreeGrafter"/>
</dbReference>
<comment type="similarity">
    <text evidence="2">Belongs to the LolA family.</text>
</comment>
<dbReference type="Proteomes" id="UP000644693">
    <property type="component" value="Unassembled WGS sequence"/>
</dbReference>
<dbReference type="Gene3D" id="2.50.20.10">
    <property type="entry name" value="Lipoprotein localisation LolA/LolB/LppX"/>
    <property type="match status" value="1"/>
</dbReference>
<organism evidence="10 11">
    <name type="scientific">Parahalioglobus pacificus</name>
    <dbReference type="NCBI Taxonomy" id="930806"/>
    <lineage>
        <taxon>Bacteria</taxon>
        <taxon>Pseudomonadati</taxon>
        <taxon>Pseudomonadota</taxon>
        <taxon>Gammaproteobacteria</taxon>
        <taxon>Cellvibrionales</taxon>
        <taxon>Halieaceae</taxon>
        <taxon>Parahalioglobus</taxon>
    </lineage>
</organism>
<gene>
    <name evidence="10" type="ORF">GCM10007053_09940</name>
</gene>
<reference evidence="10" key="2">
    <citation type="submission" date="2020-09" db="EMBL/GenBank/DDBJ databases">
        <authorList>
            <person name="Sun Q."/>
            <person name="Kim S."/>
        </authorList>
    </citation>
    <scope>NUCLEOTIDE SEQUENCE</scope>
    <source>
        <strain evidence="10">KCTC 23430</strain>
    </source>
</reference>
<dbReference type="RefSeq" id="WP_189475675.1">
    <property type="nucleotide sequence ID" value="NZ_BMYM01000001.1"/>
</dbReference>
<dbReference type="PANTHER" id="PTHR35869:SF1">
    <property type="entry name" value="OUTER-MEMBRANE LIPOPROTEIN CARRIER PROTEIN"/>
    <property type="match status" value="1"/>
</dbReference>
<comment type="subunit">
    <text evidence="3">Monomer.</text>
</comment>
<accession>A0A918XF83</accession>
<dbReference type="InterPro" id="IPR018323">
    <property type="entry name" value="OM_lipoprot_carrier_LolA_Pbac"/>
</dbReference>
<keyword evidence="5" id="KW-0813">Transport</keyword>